<dbReference type="EMBL" id="CAJOBO010005182">
    <property type="protein sequence ID" value="CAF4538714.1"/>
    <property type="molecule type" value="Genomic_DNA"/>
</dbReference>
<dbReference type="OrthoDB" id="6375801at2759"/>
<comment type="caution">
    <text evidence="3">The sequence shown here is derived from an EMBL/GenBank/DDBJ whole genome shotgun (WGS) entry which is preliminary data.</text>
</comment>
<gene>
    <name evidence="3" type="ORF">HFQ381_LOCUS30191</name>
    <name evidence="1" type="ORF">LUA448_LOCUS7990</name>
    <name evidence="2" type="ORF">TIS948_LOCUS31887</name>
    <name evidence="4" type="ORF">UJA718_LOCUS29239</name>
</gene>
<dbReference type="PANTHER" id="PTHR46601">
    <property type="entry name" value="ULP_PROTEASE DOMAIN-CONTAINING PROTEIN"/>
    <property type="match status" value="1"/>
</dbReference>
<dbReference type="EMBL" id="CAJOBP010009252">
    <property type="protein sequence ID" value="CAF4549028.1"/>
    <property type="molecule type" value="Genomic_DNA"/>
</dbReference>
<dbReference type="EMBL" id="CAJNXB010005818">
    <property type="protein sequence ID" value="CAF3450364.1"/>
    <property type="molecule type" value="Genomic_DNA"/>
</dbReference>
<dbReference type="Proteomes" id="UP000663873">
    <property type="component" value="Unassembled WGS sequence"/>
</dbReference>
<evidence type="ECO:0000313" key="5">
    <source>
        <dbReference type="Proteomes" id="UP000663851"/>
    </source>
</evidence>
<proteinExistence type="predicted"/>
<evidence type="ECO:0000313" key="3">
    <source>
        <dbReference type="EMBL" id="CAF4538714.1"/>
    </source>
</evidence>
<keyword evidence="6" id="KW-1185">Reference proteome</keyword>
<protein>
    <submittedName>
        <fullName evidence="3">Uncharacterized protein</fullName>
    </submittedName>
</protein>
<evidence type="ECO:0000313" key="1">
    <source>
        <dbReference type="EMBL" id="CAF3300053.1"/>
    </source>
</evidence>
<evidence type="ECO:0000313" key="6">
    <source>
        <dbReference type="Proteomes" id="UP000663873"/>
    </source>
</evidence>
<dbReference type="AlphaFoldDB" id="A0A820XUP9"/>
<sequence length="112" mass="13102">MDEEVNWMKWANVNGKIDIYRLSGSVSDLLIEMNHQWSKFIMHSNITNAQFEYIRNLKQSLASDTALVHMDFAENYALEVQNEVMSKHWSTKQAALFPIQIRTNSEVRLLLN</sequence>
<dbReference type="EMBL" id="CAJNYD010000813">
    <property type="protein sequence ID" value="CAF3300053.1"/>
    <property type="molecule type" value="Genomic_DNA"/>
</dbReference>
<accession>A0A820XUP9</accession>
<dbReference type="Proteomes" id="UP000663825">
    <property type="component" value="Unassembled WGS sequence"/>
</dbReference>
<evidence type="ECO:0000313" key="2">
    <source>
        <dbReference type="EMBL" id="CAF3450364.1"/>
    </source>
</evidence>
<organism evidence="3 5">
    <name type="scientific">Rotaria socialis</name>
    <dbReference type="NCBI Taxonomy" id="392032"/>
    <lineage>
        <taxon>Eukaryota</taxon>
        <taxon>Metazoa</taxon>
        <taxon>Spiralia</taxon>
        <taxon>Gnathifera</taxon>
        <taxon>Rotifera</taxon>
        <taxon>Eurotatoria</taxon>
        <taxon>Bdelloidea</taxon>
        <taxon>Philodinida</taxon>
        <taxon>Philodinidae</taxon>
        <taxon>Rotaria</taxon>
    </lineage>
</organism>
<reference evidence="3" key="1">
    <citation type="submission" date="2021-02" db="EMBL/GenBank/DDBJ databases">
        <authorList>
            <person name="Nowell W R."/>
        </authorList>
    </citation>
    <scope>NUCLEOTIDE SEQUENCE</scope>
</reference>
<dbReference type="Proteomes" id="UP000663851">
    <property type="component" value="Unassembled WGS sequence"/>
</dbReference>
<evidence type="ECO:0000313" key="4">
    <source>
        <dbReference type="EMBL" id="CAF4549028.1"/>
    </source>
</evidence>
<dbReference type="Proteomes" id="UP000663833">
    <property type="component" value="Unassembled WGS sequence"/>
</dbReference>
<name>A0A820XUP9_9BILA</name>
<dbReference type="PANTHER" id="PTHR46601:SF1">
    <property type="entry name" value="ADF-H DOMAIN-CONTAINING PROTEIN"/>
    <property type="match status" value="1"/>
</dbReference>